<keyword evidence="2" id="KW-1185">Reference proteome</keyword>
<proteinExistence type="predicted"/>
<organism evidence="1 2">
    <name type="scientific">Marasmius oreades</name>
    <name type="common">fairy-ring Marasmius</name>
    <dbReference type="NCBI Taxonomy" id="181124"/>
    <lineage>
        <taxon>Eukaryota</taxon>
        <taxon>Fungi</taxon>
        <taxon>Dikarya</taxon>
        <taxon>Basidiomycota</taxon>
        <taxon>Agaricomycotina</taxon>
        <taxon>Agaricomycetes</taxon>
        <taxon>Agaricomycetidae</taxon>
        <taxon>Agaricales</taxon>
        <taxon>Marasmiineae</taxon>
        <taxon>Marasmiaceae</taxon>
        <taxon>Marasmius</taxon>
    </lineage>
</organism>
<dbReference type="EMBL" id="CM032185">
    <property type="protein sequence ID" value="KAG7093061.1"/>
    <property type="molecule type" value="Genomic_DNA"/>
</dbReference>
<comment type="caution">
    <text evidence="1">The sequence shown here is derived from an EMBL/GenBank/DDBJ whole genome shotgun (WGS) entry which is preliminary data.</text>
</comment>
<name>A0A9P7UU84_9AGAR</name>
<evidence type="ECO:0000313" key="2">
    <source>
        <dbReference type="Proteomes" id="UP001049176"/>
    </source>
</evidence>
<reference evidence="1" key="1">
    <citation type="journal article" date="2021" name="Genome Biol. Evol.">
        <title>The assembled and annotated genome of the fairy-ring fungus Marasmius oreades.</title>
        <authorList>
            <person name="Hiltunen M."/>
            <person name="Ament-Velasquez S.L."/>
            <person name="Johannesson H."/>
        </authorList>
    </citation>
    <scope>NUCLEOTIDE SEQUENCE</scope>
    <source>
        <strain evidence="1">03SP1</strain>
    </source>
</reference>
<gene>
    <name evidence="1" type="ORF">E1B28_009353</name>
</gene>
<dbReference type="AlphaFoldDB" id="A0A9P7UU84"/>
<dbReference type="KEGG" id="more:E1B28_009353"/>
<dbReference type="GeneID" id="66078429"/>
<evidence type="ECO:0000313" key="1">
    <source>
        <dbReference type="EMBL" id="KAG7093061.1"/>
    </source>
</evidence>
<dbReference type="RefSeq" id="XP_043009531.1">
    <property type="nucleotide sequence ID" value="XM_043154240.1"/>
</dbReference>
<protein>
    <submittedName>
        <fullName evidence="1">Uncharacterized protein</fullName>
    </submittedName>
</protein>
<accession>A0A9P7UU84</accession>
<sequence length="109" mass="12074">MTRCRYPSRIRLGFRIGYLPIQEQITSRNGRPVLPIAKKDKSRPGLELKEGTTGTLLVMVILGVIHYLTGGGPTNAYHHVTSSDGPVRWMILILAAPAPVEEKSKLVRI</sequence>
<dbReference type="Proteomes" id="UP001049176">
    <property type="component" value="Chromosome 5"/>
</dbReference>